<dbReference type="PRINTS" id="PR00114">
    <property type="entry name" value="STPHPHTASE"/>
</dbReference>
<keyword evidence="3" id="KW-0479">Metal-binding</keyword>
<dbReference type="PANTHER" id="PTHR11668:SF300">
    <property type="entry name" value="SERINE_THREONINE-PROTEIN PHOSPHATASE"/>
    <property type="match status" value="1"/>
</dbReference>
<keyword evidence="14" id="KW-1185">Reference proteome</keyword>
<dbReference type="AlphaFoldDB" id="A0A8T0DW70"/>
<dbReference type="GO" id="GO:0046872">
    <property type="term" value="F:metal ion binding"/>
    <property type="evidence" value="ECO:0007669"/>
    <property type="project" value="UniProtKB-KW"/>
</dbReference>
<dbReference type="GO" id="GO:0031272">
    <property type="term" value="P:regulation of pseudopodium assembly"/>
    <property type="evidence" value="ECO:0007669"/>
    <property type="project" value="UniProtKB-ARBA"/>
</dbReference>
<keyword evidence="4 10" id="KW-0378">Hydrolase</keyword>
<comment type="similarity">
    <text evidence="2 10">Belongs to the PPP phosphatase family.</text>
</comment>
<dbReference type="GO" id="GO:0031143">
    <property type="term" value="C:pseudopodium"/>
    <property type="evidence" value="ECO:0007669"/>
    <property type="project" value="UniProtKB-ARBA"/>
</dbReference>
<dbReference type="FunFam" id="3.60.21.10:FF:000026">
    <property type="entry name" value="Serine/threonine-protein phosphatase"/>
    <property type="match status" value="1"/>
</dbReference>
<dbReference type="GO" id="GO:0097723">
    <property type="term" value="P:amoeboid sperm motility"/>
    <property type="evidence" value="ECO:0007669"/>
    <property type="project" value="UniProtKB-ARBA"/>
</dbReference>
<comment type="catalytic activity">
    <reaction evidence="8 10">
        <text>O-phospho-L-threonyl-[protein] + H2O = L-threonyl-[protein] + phosphate</text>
        <dbReference type="Rhea" id="RHEA:47004"/>
        <dbReference type="Rhea" id="RHEA-COMP:11060"/>
        <dbReference type="Rhea" id="RHEA-COMP:11605"/>
        <dbReference type="ChEBI" id="CHEBI:15377"/>
        <dbReference type="ChEBI" id="CHEBI:30013"/>
        <dbReference type="ChEBI" id="CHEBI:43474"/>
        <dbReference type="ChEBI" id="CHEBI:61977"/>
        <dbReference type="EC" id="3.1.3.16"/>
    </reaction>
</comment>
<comment type="cofactor">
    <cofactor evidence="1">
        <name>Mn(2+)</name>
        <dbReference type="ChEBI" id="CHEBI:29035"/>
    </cofactor>
</comment>
<dbReference type="GO" id="GO:0005737">
    <property type="term" value="C:cytoplasm"/>
    <property type="evidence" value="ECO:0007669"/>
    <property type="project" value="TreeGrafter"/>
</dbReference>
<dbReference type="PROSITE" id="PS00125">
    <property type="entry name" value="SER_THR_PHOSPHATASE"/>
    <property type="match status" value="1"/>
</dbReference>
<dbReference type="GO" id="GO:0018991">
    <property type="term" value="P:egg-laying behavior"/>
    <property type="evidence" value="ECO:0007669"/>
    <property type="project" value="UniProtKB-ARBA"/>
</dbReference>
<proteinExistence type="inferred from homology"/>
<dbReference type="EC" id="3.1.3.16" evidence="10"/>
<dbReference type="GO" id="GO:0007060">
    <property type="term" value="P:male meiosis chromosome segregation"/>
    <property type="evidence" value="ECO:0007669"/>
    <property type="project" value="UniProtKB-ARBA"/>
</dbReference>
<evidence type="ECO:0000256" key="3">
    <source>
        <dbReference type="ARBA" id="ARBA00022723"/>
    </source>
</evidence>
<evidence type="ECO:0000256" key="8">
    <source>
        <dbReference type="ARBA" id="ARBA00048336"/>
    </source>
</evidence>
<dbReference type="PANTHER" id="PTHR11668">
    <property type="entry name" value="SERINE/THREONINE PROTEIN PHOSPHATASE"/>
    <property type="match status" value="1"/>
</dbReference>
<dbReference type="InterPro" id="IPR029052">
    <property type="entry name" value="Metallo-depent_PP-like"/>
</dbReference>
<dbReference type="InterPro" id="IPR050341">
    <property type="entry name" value="PP1_catalytic_subunit"/>
</dbReference>
<evidence type="ECO:0000313" key="14">
    <source>
        <dbReference type="Proteomes" id="UP000699462"/>
    </source>
</evidence>
<evidence type="ECO:0000256" key="10">
    <source>
        <dbReference type="RuleBase" id="RU004273"/>
    </source>
</evidence>
<comment type="catalytic activity">
    <reaction evidence="7">
        <text>O-phospho-L-seryl-[protein] + H2O = L-seryl-[protein] + phosphate</text>
        <dbReference type="Rhea" id="RHEA:20629"/>
        <dbReference type="Rhea" id="RHEA-COMP:9863"/>
        <dbReference type="Rhea" id="RHEA-COMP:11604"/>
        <dbReference type="ChEBI" id="CHEBI:15377"/>
        <dbReference type="ChEBI" id="CHEBI:29999"/>
        <dbReference type="ChEBI" id="CHEBI:43474"/>
        <dbReference type="ChEBI" id="CHEBI:83421"/>
        <dbReference type="EC" id="3.1.3.16"/>
    </reaction>
</comment>
<name>A0A8T0DW70_9TREM</name>
<evidence type="ECO:0000313" key="13">
    <source>
        <dbReference type="EMBL" id="KAF8570967.1"/>
    </source>
</evidence>
<dbReference type="OrthoDB" id="6240352at2759"/>
<evidence type="ECO:0000256" key="6">
    <source>
        <dbReference type="ARBA" id="ARBA00023211"/>
    </source>
</evidence>
<gene>
    <name evidence="13" type="ORF">P879_01994</name>
</gene>
<dbReference type="SUPFAM" id="SSF56300">
    <property type="entry name" value="Metallo-dependent phosphatases"/>
    <property type="match status" value="1"/>
</dbReference>
<evidence type="ECO:0000256" key="7">
    <source>
        <dbReference type="ARBA" id="ARBA00047761"/>
    </source>
</evidence>
<dbReference type="SMART" id="SM00156">
    <property type="entry name" value="PP2Ac"/>
    <property type="match status" value="1"/>
</dbReference>
<evidence type="ECO:0000256" key="9">
    <source>
        <dbReference type="ARBA" id="ARBA00054219"/>
    </source>
</evidence>
<dbReference type="GO" id="GO:0005634">
    <property type="term" value="C:nucleus"/>
    <property type="evidence" value="ECO:0007669"/>
    <property type="project" value="TreeGrafter"/>
</dbReference>
<protein>
    <recommendedName>
        <fullName evidence="10">Serine/threonine-protein phosphatase</fullName>
        <ecNumber evidence="10">3.1.3.16</ecNumber>
    </recommendedName>
</protein>
<keyword evidence="5" id="KW-0904">Protein phosphatase</keyword>
<reference evidence="13 14" key="1">
    <citation type="submission" date="2019-07" db="EMBL/GenBank/DDBJ databases">
        <title>Annotation for the trematode Paragonimus westermani.</title>
        <authorList>
            <person name="Choi Y.-J."/>
        </authorList>
    </citation>
    <scope>NUCLEOTIDE SEQUENCE [LARGE SCALE GENOMIC DNA]</scope>
    <source>
        <strain evidence="13">180907_Pwestermani</strain>
    </source>
</reference>
<evidence type="ECO:0000256" key="5">
    <source>
        <dbReference type="ARBA" id="ARBA00022912"/>
    </source>
</evidence>
<dbReference type="InterPro" id="IPR006186">
    <property type="entry name" value="Ser/Thr-sp_prot-phosphatase"/>
</dbReference>
<keyword evidence="6" id="KW-0464">Manganese</keyword>
<dbReference type="GO" id="GO:0004722">
    <property type="term" value="F:protein serine/threonine phosphatase activity"/>
    <property type="evidence" value="ECO:0007669"/>
    <property type="project" value="UniProtKB-EC"/>
</dbReference>
<dbReference type="InterPro" id="IPR004843">
    <property type="entry name" value="Calcineurin-like_PHP"/>
</dbReference>
<dbReference type="Gene3D" id="3.60.21.10">
    <property type="match status" value="1"/>
</dbReference>
<organism evidence="13 14">
    <name type="scientific">Paragonimus westermani</name>
    <dbReference type="NCBI Taxonomy" id="34504"/>
    <lineage>
        <taxon>Eukaryota</taxon>
        <taxon>Metazoa</taxon>
        <taxon>Spiralia</taxon>
        <taxon>Lophotrochozoa</taxon>
        <taxon>Platyhelminthes</taxon>
        <taxon>Trematoda</taxon>
        <taxon>Digenea</taxon>
        <taxon>Plagiorchiida</taxon>
        <taxon>Troglotremata</taxon>
        <taxon>Troglotrematidae</taxon>
        <taxon>Paragonimus</taxon>
    </lineage>
</organism>
<sequence>MVKRSRSELNCTQICSPSERKAFSSANLIIPYNANRPNPLSKPFGLRFEPELHTSNQLNSKVSSLTILMDSTNLDELITALLASRKYMFEDDSVTDSVCSKPVVNKSKGKRDAIDGITETQLLKLAHAVRAVFMTEPILLKLSSPITVVGDLHGQYDDLLRYFKRCGMPPKTHYLFLGDYVDRGRYSIETISLIFAYKLKYPDQISVLRGNHECSRVNRVYGFFDECKRRYSTRLWKTYTDCFNCLPLAALINSSIFCVHGGLSPDLKKLDQLNLVRRPTEIPDIGIVCDLLWSDPDSNAGWHSNDRGVSYTFGAEEVYSFMEKCELSLIVRAHQVVEDGYEFFANKKLVTIFSAANYCGEFDNAGAVMQVSEDLVCSFIILKPTTEAKIISDEKKGTESSAEQSEVPPTISC</sequence>
<feature type="region of interest" description="Disordered" evidence="11">
    <location>
        <begin position="393"/>
        <end position="413"/>
    </location>
</feature>
<comment type="caution">
    <text evidence="13">The sequence shown here is derived from an EMBL/GenBank/DDBJ whole genome shotgun (WGS) entry which is preliminary data.</text>
</comment>
<accession>A0A8T0DW70</accession>
<evidence type="ECO:0000256" key="4">
    <source>
        <dbReference type="ARBA" id="ARBA00022801"/>
    </source>
</evidence>
<evidence type="ECO:0000256" key="2">
    <source>
        <dbReference type="ARBA" id="ARBA00008294"/>
    </source>
</evidence>
<comment type="function">
    <text evidence="9">Probable phosphatase which plays a redundant role with gsp-4 in spermatogenesis by regulating sister chromatid segregation during meiosis. In addition, involved in sperm motility by controlling the dynamic disassembly of major sperm proteins (MSP) in the spermatozoan pseudopodium.</text>
</comment>
<evidence type="ECO:0000256" key="1">
    <source>
        <dbReference type="ARBA" id="ARBA00001936"/>
    </source>
</evidence>
<dbReference type="Proteomes" id="UP000699462">
    <property type="component" value="Unassembled WGS sequence"/>
</dbReference>
<evidence type="ECO:0000259" key="12">
    <source>
        <dbReference type="PROSITE" id="PS00125"/>
    </source>
</evidence>
<dbReference type="Pfam" id="PF00149">
    <property type="entry name" value="Metallophos"/>
    <property type="match status" value="1"/>
</dbReference>
<feature type="domain" description="Serine/threonine specific protein phosphatases" evidence="12">
    <location>
        <begin position="208"/>
        <end position="213"/>
    </location>
</feature>
<evidence type="ECO:0000256" key="11">
    <source>
        <dbReference type="SAM" id="MobiDB-lite"/>
    </source>
</evidence>
<dbReference type="EMBL" id="JTDF01000795">
    <property type="protein sequence ID" value="KAF8570967.1"/>
    <property type="molecule type" value="Genomic_DNA"/>
</dbReference>